<keyword evidence="4 6" id="KW-0472">Membrane</keyword>
<reference key="2">
    <citation type="submission" date="2011-10" db="EMBL/GenBank/DDBJ databases">
        <title>The genome and transcriptome sequence of Clonorchis sinensis provide insights into the carcinogenic liver fluke.</title>
        <authorList>
            <person name="Wang X."/>
            <person name="Huang Y."/>
            <person name="Chen W."/>
            <person name="Liu H."/>
            <person name="Guo L."/>
            <person name="Chen Y."/>
            <person name="Luo F."/>
            <person name="Zhou W."/>
            <person name="Sun J."/>
            <person name="Mao Q."/>
            <person name="Liang P."/>
            <person name="Zhou C."/>
            <person name="Tian Y."/>
            <person name="Men J."/>
            <person name="Lv X."/>
            <person name="Huang L."/>
            <person name="Zhou J."/>
            <person name="Hu Y."/>
            <person name="Li R."/>
            <person name="Zhang F."/>
            <person name="Lei H."/>
            <person name="Li X."/>
            <person name="Hu X."/>
            <person name="Liang C."/>
            <person name="Xu J."/>
            <person name="Wu Z."/>
            <person name="Yu X."/>
        </authorList>
    </citation>
    <scope>NUCLEOTIDE SEQUENCE</scope>
    <source>
        <strain>Henan</strain>
    </source>
</reference>
<reference evidence="7" key="1">
    <citation type="journal article" date="2011" name="Genome Biol.">
        <title>The draft genome of the carcinogenic human liver fluke Clonorchis sinensis.</title>
        <authorList>
            <person name="Wang X."/>
            <person name="Chen W."/>
            <person name="Huang Y."/>
            <person name="Sun J."/>
            <person name="Men J."/>
            <person name="Liu H."/>
            <person name="Luo F."/>
            <person name="Guo L."/>
            <person name="Lv X."/>
            <person name="Deng C."/>
            <person name="Zhou C."/>
            <person name="Fan Y."/>
            <person name="Li X."/>
            <person name="Huang L."/>
            <person name="Hu Y."/>
            <person name="Liang C."/>
            <person name="Hu X."/>
            <person name="Xu J."/>
            <person name="Yu X."/>
        </authorList>
    </citation>
    <scope>NUCLEOTIDE SEQUENCE [LARGE SCALE GENOMIC DNA]</scope>
    <source>
        <strain evidence="7">Henan</strain>
    </source>
</reference>
<evidence type="ECO:0000256" key="6">
    <source>
        <dbReference type="SAM" id="Phobius"/>
    </source>
</evidence>
<dbReference type="Proteomes" id="UP000008909">
    <property type="component" value="Unassembled WGS sequence"/>
</dbReference>
<evidence type="ECO:0000256" key="4">
    <source>
        <dbReference type="ARBA" id="ARBA00023136"/>
    </source>
</evidence>
<keyword evidence="5" id="KW-0968">Cytoplasmic vesicle</keyword>
<gene>
    <name evidence="7" type="ORF">CLF_103606</name>
</gene>
<dbReference type="GO" id="GO:0070072">
    <property type="term" value="P:vacuolar proton-transporting V-type ATPase complex assembly"/>
    <property type="evidence" value="ECO:0007669"/>
    <property type="project" value="InterPro"/>
</dbReference>
<evidence type="ECO:0000256" key="3">
    <source>
        <dbReference type="ARBA" id="ARBA00022989"/>
    </source>
</evidence>
<evidence type="ECO:0000313" key="7">
    <source>
        <dbReference type="EMBL" id="GAA49792.1"/>
    </source>
</evidence>
<accession>G7YA08</accession>
<dbReference type="GO" id="GO:0031410">
    <property type="term" value="C:cytoplasmic vesicle"/>
    <property type="evidence" value="ECO:0007669"/>
    <property type="project" value="UniProtKB-KW"/>
</dbReference>
<protein>
    <submittedName>
        <fullName evidence="7">Uncharacterized protein</fullName>
    </submittedName>
</protein>
<keyword evidence="2" id="KW-0256">Endoplasmic reticulum</keyword>
<keyword evidence="1 6" id="KW-0812">Transmembrane</keyword>
<feature type="transmembrane region" description="Helical" evidence="6">
    <location>
        <begin position="58"/>
        <end position="82"/>
    </location>
</feature>
<dbReference type="EMBL" id="DF142986">
    <property type="protein sequence ID" value="GAA49792.1"/>
    <property type="molecule type" value="Genomic_DNA"/>
</dbReference>
<dbReference type="AlphaFoldDB" id="G7YA08"/>
<keyword evidence="3 6" id="KW-1133">Transmembrane helix</keyword>
<keyword evidence="8" id="KW-1185">Reference proteome</keyword>
<dbReference type="InterPro" id="IPR019013">
    <property type="entry name" value="Vma21"/>
</dbReference>
<evidence type="ECO:0000256" key="2">
    <source>
        <dbReference type="ARBA" id="ARBA00022824"/>
    </source>
</evidence>
<evidence type="ECO:0000256" key="1">
    <source>
        <dbReference type="ARBA" id="ARBA00022692"/>
    </source>
</evidence>
<name>G7YA08_CLOSI</name>
<evidence type="ECO:0000256" key="5">
    <source>
        <dbReference type="ARBA" id="ARBA00023329"/>
    </source>
</evidence>
<evidence type="ECO:0000313" key="8">
    <source>
        <dbReference type="Proteomes" id="UP000008909"/>
    </source>
</evidence>
<dbReference type="Pfam" id="PF09446">
    <property type="entry name" value="VMA21"/>
    <property type="match status" value="1"/>
</dbReference>
<proteinExistence type="predicted"/>
<organism evidence="7 8">
    <name type="scientific">Clonorchis sinensis</name>
    <name type="common">Chinese liver fluke</name>
    <dbReference type="NCBI Taxonomy" id="79923"/>
    <lineage>
        <taxon>Eukaryota</taxon>
        <taxon>Metazoa</taxon>
        <taxon>Spiralia</taxon>
        <taxon>Lophotrochozoa</taxon>
        <taxon>Platyhelminthes</taxon>
        <taxon>Trematoda</taxon>
        <taxon>Digenea</taxon>
        <taxon>Opisthorchiida</taxon>
        <taxon>Opisthorchiata</taxon>
        <taxon>Opisthorchiidae</taxon>
        <taxon>Clonorchis</taxon>
    </lineage>
</organism>
<sequence>MAIFDPAATKTLVFFSLLIVTLPLASFFTSKCVFVGEFPGFQLHCLVSEVFNVTNSSAYLYGAVVAIVVVHLILLSFVIVAFSDSKKDSERKTE</sequence>
<feature type="transmembrane region" description="Helical" evidence="6">
    <location>
        <begin position="12"/>
        <end position="38"/>
    </location>
</feature>